<keyword evidence="9" id="KW-0934">Plastid</keyword>
<accession>D3WFN7</accession>
<evidence type="ECO:0000256" key="5">
    <source>
        <dbReference type="ARBA" id="ARBA00012728"/>
    </source>
</evidence>
<dbReference type="CDD" id="cd03085">
    <property type="entry name" value="PGM1"/>
    <property type="match status" value="1"/>
</dbReference>
<keyword evidence="8" id="KW-0597">Phosphoprotein</keyword>
<name>D3WFN7_DUNSA</name>
<evidence type="ECO:0000256" key="2">
    <source>
        <dbReference type="ARBA" id="ARBA00001946"/>
    </source>
</evidence>
<comment type="catalytic activity">
    <reaction evidence="16">
        <text>alpha-D-glucose 1,6-bisphosphate + L-seryl-[protein] = O-phospho-L-seryl-[protein] + alpha-D-glucose 6-phosphate</text>
        <dbReference type="Rhea" id="RHEA:68752"/>
        <dbReference type="Rhea" id="RHEA-COMP:9863"/>
        <dbReference type="Rhea" id="RHEA-COMP:11604"/>
        <dbReference type="ChEBI" id="CHEBI:29999"/>
        <dbReference type="ChEBI" id="CHEBI:58225"/>
        <dbReference type="ChEBI" id="CHEBI:58392"/>
        <dbReference type="ChEBI" id="CHEBI:83421"/>
    </reaction>
</comment>
<dbReference type="Pfam" id="PF24947">
    <property type="entry name" value="PGM1_C_vert_fung"/>
    <property type="match status" value="1"/>
</dbReference>
<dbReference type="GO" id="GO:0009507">
    <property type="term" value="C:chloroplast"/>
    <property type="evidence" value="ECO:0007669"/>
    <property type="project" value="UniProtKB-SubCell"/>
</dbReference>
<feature type="region of interest" description="Disordered" evidence="18">
    <location>
        <begin position="1"/>
        <end position="21"/>
    </location>
</feature>
<evidence type="ECO:0000256" key="8">
    <source>
        <dbReference type="ARBA" id="ARBA00022553"/>
    </source>
</evidence>
<evidence type="ECO:0000256" key="18">
    <source>
        <dbReference type="SAM" id="MobiDB-lite"/>
    </source>
</evidence>
<dbReference type="FunFam" id="3.30.310.50:FF:000002">
    <property type="entry name" value="Phosphoglucomutase 5"/>
    <property type="match status" value="1"/>
</dbReference>
<protein>
    <recommendedName>
        <fullName evidence="5">phosphoglucomutase (alpha-D-glucose-1,6-bisphosphate-dependent)</fullName>
        <ecNumber evidence="5">5.4.2.2</ecNumber>
    </recommendedName>
    <alternativeName>
        <fullName evidence="15">Glucose phosphomutase</fullName>
    </alternativeName>
</protein>
<keyword evidence="7" id="KW-0150">Chloroplast</keyword>
<dbReference type="GO" id="GO:0000287">
    <property type="term" value="F:magnesium ion binding"/>
    <property type="evidence" value="ECO:0007669"/>
    <property type="project" value="InterPro"/>
</dbReference>
<evidence type="ECO:0000256" key="11">
    <source>
        <dbReference type="ARBA" id="ARBA00022842"/>
    </source>
</evidence>
<evidence type="ECO:0000256" key="10">
    <source>
        <dbReference type="ARBA" id="ARBA00022723"/>
    </source>
</evidence>
<evidence type="ECO:0000256" key="7">
    <source>
        <dbReference type="ARBA" id="ARBA00022528"/>
    </source>
</evidence>
<dbReference type="InterPro" id="IPR005845">
    <property type="entry name" value="A-D-PHexomutase_a/b/a-II"/>
</dbReference>
<comment type="cofactor">
    <cofactor evidence="2">
        <name>Mg(2+)</name>
        <dbReference type="ChEBI" id="CHEBI:18420"/>
    </cofactor>
</comment>
<dbReference type="PROSITE" id="PS00710">
    <property type="entry name" value="PGM_PMM"/>
    <property type="match status" value="1"/>
</dbReference>
<feature type="domain" description="Alpha-D-phosphohexomutase alpha/beta/alpha" evidence="19">
    <location>
        <begin position="63"/>
        <end position="201"/>
    </location>
</feature>
<dbReference type="InterPro" id="IPR036900">
    <property type="entry name" value="A-D-PHexomutase_C_sf"/>
</dbReference>
<evidence type="ECO:0000256" key="12">
    <source>
        <dbReference type="ARBA" id="ARBA00022946"/>
    </source>
</evidence>
<dbReference type="EC" id="5.4.2.2" evidence="5"/>
<dbReference type="Pfam" id="PF02879">
    <property type="entry name" value="PGM_PMM_II"/>
    <property type="match status" value="1"/>
</dbReference>
<dbReference type="InterPro" id="IPR005841">
    <property type="entry name" value="Alpha-D-phosphohexomutase_SF"/>
</dbReference>
<keyword evidence="12" id="KW-0809">Transit peptide</keyword>
<evidence type="ECO:0000256" key="14">
    <source>
        <dbReference type="ARBA" id="ARBA00023277"/>
    </source>
</evidence>
<keyword evidence="11" id="KW-0460">Magnesium</keyword>
<evidence type="ECO:0000256" key="16">
    <source>
        <dbReference type="ARBA" id="ARBA00049318"/>
    </source>
</evidence>
<evidence type="ECO:0000256" key="1">
    <source>
        <dbReference type="ARBA" id="ARBA00000443"/>
    </source>
</evidence>
<comment type="subcellular location">
    <subcellularLocation>
        <location evidence="3">Plastid</location>
        <location evidence="3">Chloroplast</location>
    </subcellularLocation>
</comment>
<gene>
    <name evidence="22" type="primary">PGM1</name>
</gene>
<dbReference type="PANTHER" id="PTHR22573:SF59">
    <property type="entry name" value="PHOSPHOGLUCOMUTASE, CHLOROPLASTIC"/>
    <property type="match status" value="1"/>
</dbReference>
<dbReference type="InterPro" id="IPR016055">
    <property type="entry name" value="A-D-PHexomutase_a/b/a-I/II/III"/>
</dbReference>
<dbReference type="Gene3D" id="3.40.120.10">
    <property type="entry name" value="Alpha-D-Glucose-1,6-Bisphosphate, subunit A, domain 3"/>
    <property type="match status" value="3"/>
</dbReference>
<evidence type="ECO:0000259" key="21">
    <source>
        <dbReference type="Pfam" id="PF02880"/>
    </source>
</evidence>
<evidence type="ECO:0000256" key="15">
    <source>
        <dbReference type="ARBA" id="ARBA00041398"/>
    </source>
</evidence>
<proteinExistence type="evidence at transcript level"/>
<dbReference type="InterPro" id="IPR045244">
    <property type="entry name" value="PGM"/>
</dbReference>
<reference evidence="22" key="1">
    <citation type="submission" date="2009-09" db="EMBL/GenBank/DDBJ databases">
        <title>Molecular Cloning and Characterization of a cDNA Encoding Phosphoglucomutase from Dunaliella salina.</title>
        <authorList>
            <person name="Duan J."/>
            <person name="Bai L."/>
        </authorList>
    </citation>
    <scope>NUCLEOTIDE SEQUENCE</scope>
</reference>
<dbReference type="NCBIfam" id="NF005737">
    <property type="entry name" value="PRK07564.1-1"/>
    <property type="match status" value="1"/>
</dbReference>
<keyword evidence="14" id="KW-0119">Carbohydrate metabolism</keyword>
<comment type="catalytic activity">
    <reaction evidence="1">
        <text>alpha-D-glucose 1-phosphate = alpha-D-glucose 6-phosphate</text>
        <dbReference type="Rhea" id="RHEA:23536"/>
        <dbReference type="ChEBI" id="CHEBI:58225"/>
        <dbReference type="ChEBI" id="CHEBI:58601"/>
        <dbReference type="EC" id="5.4.2.2"/>
    </reaction>
</comment>
<dbReference type="EMBL" id="GU002366">
    <property type="protein sequence ID" value="ADD25038.1"/>
    <property type="molecule type" value="mRNA"/>
</dbReference>
<evidence type="ECO:0000256" key="6">
    <source>
        <dbReference type="ARBA" id="ARBA00022526"/>
    </source>
</evidence>
<dbReference type="SUPFAM" id="SSF55957">
    <property type="entry name" value="Phosphoglucomutase, C-terminal domain"/>
    <property type="match status" value="1"/>
</dbReference>
<dbReference type="InterPro" id="IPR016066">
    <property type="entry name" value="A-D-PHexomutase_CS"/>
</dbReference>
<dbReference type="InterPro" id="IPR005846">
    <property type="entry name" value="A-D-PHexomutase_a/b/a-III"/>
</dbReference>
<dbReference type="Gene3D" id="3.30.310.50">
    <property type="entry name" value="Alpha-D-phosphohexomutase, C-terminal domain"/>
    <property type="match status" value="1"/>
</dbReference>
<dbReference type="FunFam" id="3.40.120.10:FF:000004">
    <property type="entry name" value="Phosphoglucomutase 5"/>
    <property type="match status" value="1"/>
</dbReference>
<dbReference type="FunFam" id="3.40.120.10:FF:000005">
    <property type="entry name" value="Phosphoglucomutase 5"/>
    <property type="match status" value="1"/>
</dbReference>
<feature type="domain" description="Alpha-D-phosphohexomutase alpha/beta/alpha" evidence="20">
    <location>
        <begin position="233"/>
        <end position="337"/>
    </location>
</feature>
<dbReference type="Pfam" id="PF02880">
    <property type="entry name" value="PGM_PMM_III"/>
    <property type="match status" value="1"/>
</dbReference>
<evidence type="ECO:0000256" key="13">
    <source>
        <dbReference type="ARBA" id="ARBA00023235"/>
    </source>
</evidence>
<keyword evidence="13 22" id="KW-0413">Isomerase</keyword>
<evidence type="ECO:0000256" key="3">
    <source>
        <dbReference type="ARBA" id="ARBA00004229"/>
    </source>
</evidence>
<dbReference type="PANTHER" id="PTHR22573">
    <property type="entry name" value="PHOSPHOHEXOMUTASE FAMILY MEMBER"/>
    <property type="match status" value="1"/>
</dbReference>
<dbReference type="PRINTS" id="PR00509">
    <property type="entry name" value="PGMPMM"/>
</dbReference>
<dbReference type="GO" id="GO:0005829">
    <property type="term" value="C:cytosol"/>
    <property type="evidence" value="ECO:0007669"/>
    <property type="project" value="TreeGrafter"/>
</dbReference>
<dbReference type="AlphaFoldDB" id="D3WFN7"/>
<evidence type="ECO:0000256" key="9">
    <source>
        <dbReference type="ARBA" id="ARBA00022640"/>
    </source>
</evidence>
<dbReference type="FunFam" id="3.40.120.10:FF:000006">
    <property type="entry name" value="Phosphoglucomutase PgmA"/>
    <property type="match status" value="1"/>
</dbReference>
<organism evidence="22">
    <name type="scientific">Dunaliella salina</name>
    <name type="common">Green alga</name>
    <name type="synonym">Protococcus salinus</name>
    <dbReference type="NCBI Taxonomy" id="3046"/>
    <lineage>
        <taxon>Eukaryota</taxon>
        <taxon>Viridiplantae</taxon>
        <taxon>Chlorophyta</taxon>
        <taxon>core chlorophytes</taxon>
        <taxon>Chlorophyceae</taxon>
        <taxon>CS clade</taxon>
        <taxon>Chlamydomonadales</taxon>
        <taxon>Dunaliellaceae</taxon>
        <taxon>Dunaliella</taxon>
    </lineage>
</organism>
<sequence>MLHSGSRLTGASNRSANRSCIPSNAQHLRPVRGAQQQQQARQAPLVAMATAVKELPTQPIEGQKTGTSGLRKKTNVFMGPNYLANWVQSLFNALGAEIKGKTLCLGGDGRYFGKEASQIIIKLAAGNGFSKVVVGQNAIMATPAMSALIRRKKHYGGIIMSASHNPGGPEGDFGIKFNYTSGEPAPESITDKIYGETQKVSTLKMADMPDVDLNKIGSSKFGDFELEVIDPVEDYMAQLKEVFDFEALKKFVARKDFKMIFDAMHAVTGPYATRILVQELGAPASTVKDGVSSPDFNGGHPDPNLTYAKELVDIMWGANAPTFGAASDGDGDRNMILGNGFFVTPSDSVAMIAANASCIPYFKGGLKGVARSMPTSAALDRVAKGLNLPYFETPTGWKFFCNLMDAGKCSICGEESFGTGGDHIREKDGLFAVLAWLSILAAKNANVPEGGKVVGVKDVALEHWNKFGRNFFSRYDYEEVATDAANKVMAQVADVISKSPKGTKMGDFTLDFADNFEYVDPIDGSKASKQGLRFVFTDGSRIIFRLSGTGSSGATIRMYIEQYSNDPAKYEEDAQKALAPIIKLALELSQLPQLTGRDKPTVIT</sequence>
<keyword evidence="10" id="KW-0479">Metal-binding</keyword>
<evidence type="ECO:0000256" key="4">
    <source>
        <dbReference type="ARBA" id="ARBA00010231"/>
    </source>
</evidence>
<evidence type="ECO:0000313" key="22">
    <source>
        <dbReference type="EMBL" id="ADD25038.1"/>
    </source>
</evidence>
<evidence type="ECO:0000259" key="20">
    <source>
        <dbReference type="Pfam" id="PF02879"/>
    </source>
</evidence>
<evidence type="ECO:0000256" key="17">
    <source>
        <dbReference type="ARBA" id="ARBA00049409"/>
    </source>
</evidence>
<dbReference type="GO" id="GO:0006006">
    <property type="term" value="P:glucose metabolic process"/>
    <property type="evidence" value="ECO:0007669"/>
    <property type="project" value="UniProtKB-KW"/>
</dbReference>
<dbReference type="SUPFAM" id="SSF53738">
    <property type="entry name" value="Phosphoglucomutase, first 3 domains"/>
    <property type="match status" value="2"/>
</dbReference>
<dbReference type="InterPro" id="IPR005844">
    <property type="entry name" value="A-D-PHexomutase_a/b/a-I"/>
</dbReference>
<keyword evidence="6" id="KW-0313">Glucose metabolism</keyword>
<feature type="domain" description="Alpha-D-phosphohexomutase alpha/beta/alpha" evidence="21">
    <location>
        <begin position="346"/>
        <end position="446"/>
    </location>
</feature>
<comment type="catalytic activity">
    <reaction evidence="17">
        <text>O-phospho-L-seryl-[protein] + alpha-D-glucose 1-phosphate = alpha-D-glucose 1,6-bisphosphate + L-seryl-[protein]</text>
        <dbReference type="Rhea" id="RHEA:68748"/>
        <dbReference type="Rhea" id="RHEA-COMP:9863"/>
        <dbReference type="Rhea" id="RHEA-COMP:11604"/>
        <dbReference type="ChEBI" id="CHEBI:29999"/>
        <dbReference type="ChEBI" id="CHEBI:58392"/>
        <dbReference type="ChEBI" id="CHEBI:58601"/>
        <dbReference type="ChEBI" id="CHEBI:83421"/>
    </reaction>
</comment>
<dbReference type="GO" id="GO:0004614">
    <property type="term" value="F:phosphoglucomutase activity"/>
    <property type="evidence" value="ECO:0007669"/>
    <property type="project" value="UniProtKB-EC"/>
</dbReference>
<evidence type="ECO:0000259" key="19">
    <source>
        <dbReference type="Pfam" id="PF02878"/>
    </source>
</evidence>
<dbReference type="Pfam" id="PF02878">
    <property type="entry name" value="PGM_PMM_I"/>
    <property type="match status" value="1"/>
</dbReference>
<comment type="similarity">
    <text evidence="4">Belongs to the phosphohexose mutase family.</text>
</comment>